<protein>
    <submittedName>
        <fullName evidence="1">Uncharacterized protein</fullName>
    </submittedName>
</protein>
<keyword evidence="2" id="KW-1185">Reference proteome</keyword>
<evidence type="ECO:0000313" key="2">
    <source>
        <dbReference type="Proteomes" id="UP000824890"/>
    </source>
</evidence>
<evidence type="ECO:0000313" key="1">
    <source>
        <dbReference type="EMBL" id="KAH0863310.1"/>
    </source>
</evidence>
<dbReference type="Proteomes" id="UP000824890">
    <property type="component" value="Unassembled WGS sequence"/>
</dbReference>
<name>A0ABQ7Y887_BRANA</name>
<feature type="non-terminal residue" evidence="1">
    <location>
        <position position="1"/>
    </location>
</feature>
<dbReference type="EMBL" id="JAGKQM010000018">
    <property type="protein sequence ID" value="KAH0863310.1"/>
    <property type="molecule type" value="Genomic_DNA"/>
</dbReference>
<reference evidence="1 2" key="1">
    <citation type="submission" date="2021-05" db="EMBL/GenBank/DDBJ databases">
        <title>Genome Assembly of Synthetic Allotetraploid Brassica napus Reveals Homoeologous Exchanges between Subgenomes.</title>
        <authorList>
            <person name="Davis J.T."/>
        </authorList>
    </citation>
    <scope>NUCLEOTIDE SEQUENCE [LARGE SCALE GENOMIC DNA]</scope>
    <source>
        <strain evidence="2">cv. Da-Ae</strain>
        <tissue evidence="1">Seedling</tissue>
    </source>
</reference>
<comment type="caution">
    <text evidence="1">The sequence shown here is derived from an EMBL/GenBank/DDBJ whole genome shotgun (WGS) entry which is preliminary data.</text>
</comment>
<accession>A0ABQ7Y887</accession>
<gene>
    <name evidence="1" type="ORF">HID58_080521</name>
</gene>
<sequence>EKKERLDNFKKTGETGTLFLTLSLIGEVLQFVDVYSSLAGNAISRLYSTVWNKISGLRDSNPNLSS</sequence>
<proteinExistence type="predicted"/>
<organism evidence="1 2">
    <name type="scientific">Brassica napus</name>
    <name type="common">Rape</name>
    <dbReference type="NCBI Taxonomy" id="3708"/>
    <lineage>
        <taxon>Eukaryota</taxon>
        <taxon>Viridiplantae</taxon>
        <taxon>Streptophyta</taxon>
        <taxon>Embryophyta</taxon>
        <taxon>Tracheophyta</taxon>
        <taxon>Spermatophyta</taxon>
        <taxon>Magnoliopsida</taxon>
        <taxon>eudicotyledons</taxon>
        <taxon>Gunneridae</taxon>
        <taxon>Pentapetalae</taxon>
        <taxon>rosids</taxon>
        <taxon>malvids</taxon>
        <taxon>Brassicales</taxon>
        <taxon>Brassicaceae</taxon>
        <taxon>Brassiceae</taxon>
        <taxon>Brassica</taxon>
    </lineage>
</organism>